<dbReference type="AlphaFoldDB" id="A0A286U0N1"/>
<dbReference type="Pfam" id="PF03783">
    <property type="entry name" value="CsgG"/>
    <property type="match status" value="1"/>
</dbReference>
<gene>
    <name evidence="1" type="ORF">SCALIN_C27_0092</name>
</gene>
<dbReference type="Gene3D" id="3.40.50.10610">
    <property type="entry name" value="ABC-type transport auxiliary lipoprotein component"/>
    <property type="match status" value="1"/>
</dbReference>
<organism evidence="1 2">
    <name type="scientific">Candidatus Scalindua japonica</name>
    <dbReference type="NCBI Taxonomy" id="1284222"/>
    <lineage>
        <taxon>Bacteria</taxon>
        <taxon>Pseudomonadati</taxon>
        <taxon>Planctomycetota</taxon>
        <taxon>Candidatus Brocadiia</taxon>
        <taxon>Candidatus Brocadiales</taxon>
        <taxon>Candidatus Scalinduaceae</taxon>
        <taxon>Candidatus Scalindua</taxon>
    </lineage>
</organism>
<name>A0A286U0N1_9BACT</name>
<dbReference type="GO" id="GO:0030288">
    <property type="term" value="C:outer membrane-bounded periplasmic space"/>
    <property type="evidence" value="ECO:0007669"/>
    <property type="project" value="InterPro"/>
</dbReference>
<dbReference type="Proteomes" id="UP000218542">
    <property type="component" value="Unassembled WGS sequence"/>
</dbReference>
<proteinExistence type="predicted"/>
<evidence type="ECO:0000313" key="1">
    <source>
        <dbReference type="EMBL" id="GAX61697.1"/>
    </source>
</evidence>
<sequence length="210" mass="23503">MEKLSNLQIIMKQYAVVVFFLVSSCAAIEKVSEVDINENFPHDEIQKIAVIMFQTNVDHEEKSLFFSNTSISPNAGTVLASMIARELVKLDRYVVVNRKAVEEDLESKNLKIEDFLLTQSYLDLGKQLGVDAIVIGRVEGFGVSYKTKTSGIFLSPLVTKVSFTVKCVDVTTNETIWAVKIKGSSIDDNERVLSSRLISETFETLKIKLN</sequence>
<accession>A0A286U0N1</accession>
<evidence type="ECO:0000313" key="2">
    <source>
        <dbReference type="Proteomes" id="UP000218542"/>
    </source>
</evidence>
<dbReference type="EMBL" id="BAOS01000027">
    <property type="protein sequence ID" value="GAX61697.1"/>
    <property type="molecule type" value="Genomic_DNA"/>
</dbReference>
<dbReference type="OrthoDB" id="276824at2"/>
<reference evidence="2" key="1">
    <citation type="journal article" date="2017" name="Environ. Microbiol. Rep.">
        <title>Genetic Diversity of Marine Anaerobic Ammonium-Oxidizing Bacteria as Revealed by Genomic and Proteomic Analyses of 'Candidatus Scalindua japonica'.</title>
        <authorList>
            <person name="Oshiki M."/>
            <person name="Mizuto K."/>
            <person name="Kimura Z."/>
            <person name="Kindaichi T."/>
            <person name="Satoh H."/>
            <person name="Okabe S."/>
        </authorList>
    </citation>
    <scope>NUCLEOTIDE SEQUENCE [LARGE SCALE GENOMIC DNA]</scope>
    <source>
        <strain evidence="2">husup-a2</strain>
    </source>
</reference>
<dbReference type="RefSeq" id="WP_096895067.1">
    <property type="nucleotide sequence ID" value="NZ_BAOS01000027.1"/>
</dbReference>
<comment type="caution">
    <text evidence="1">The sequence shown here is derived from an EMBL/GenBank/DDBJ whole genome shotgun (WGS) entry which is preliminary data.</text>
</comment>
<dbReference type="InterPro" id="IPR005534">
    <property type="entry name" value="Curli_assmbl/transp-comp_CsgG"/>
</dbReference>
<keyword evidence="2" id="KW-1185">Reference proteome</keyword>
<protein>
    <submittedName>
        <fullName evidence="1">Curli production assembly/transport component CsgG</fullName>
    </submittedName>
</protein>
<dbReference type="PROSITE" id="PS51257">
    <property type="entry name" value="PROKAR_LIPOPROTEIN"/>
    <property type="match status" value="1"/>
</dbReference>